<keyword evidence="3" id="KW-1185">Reference proteome</keyword>
<dbReference type="EMBL" id="JBBPBM010000005">
    <property type="protein sequence ID" value="KAK8583452.1"/>
    <property type="molecule type" value="Genomic_DNA"/>
</dbReference>
<gene>
    <name evidence="2" type="ORF">V6N12_067726</name>
</gene>
<sequence length="95" mass="10917">MLPVEVVQQFAAVQPPLAQLAPDSIGWRWEMNRGYVRVLLESDNKEVVSALCQTDCIVPRCALIESTRALLARKWLVEVEYIRREMNKVAYWLAA</sequence>
<evidence type="ECO:0000313" key="2">
    <source>
        <dbReference type="EMBL" id="KAK8583452.1"/>
    </source>
</evidence>
<name>A0ABR2FMT2_9ROSI</name>
<reference evidence="2 3" key="1">
    <citation type="journal article" date="2024" name="G3 (Bethesda)">
        <title>Genome assembly of Hibiscus sabdariffa L. provides insights into metabolisms of medicinal natural products.</title>
        <authorList>
            <person name="Kim T."/>
        </authorList>
    </citation>
    <scope>NUCLEOTIDE SEQUENCE [LARGE SCALE GENOMIC DNA]</scope>
    <source>
        <strain evidence="2">TK-2024</strain>
        <tissue evidence="2">Old leaves</tissue>
    </source>
</reference>
<accession>A0ABR2FMT2</accession>
<comment type="caution">
    <text evidence="2">The sequence shown here is derived from an EMBL/GenBank/DDBJ whole genome shotgun (WGS) entry which is preliminary data.</text>
</comment>
<evidence type="ECO:0000313" key="3">
    <source>
        <dbReference type="Proteomes" id="UP001472677"/>
    </source>
</evidence>
<dbReference type="Pfam" id="PF13456">
    <property type="entry name" value="RVT_3"/>
    <property type="match status" value="1"/>
</dbReference>
<dbReference type="Proteomes" id="UP001472677">
    <property type="component" value="Unassembled WGS sequence"/>
</dbReference>
<feature type="domain" description="RNase H type-1" evidence="1">
    <location>
        <begin position="31"/>
        <end position="94"/>
    </location>
</feature>
<dbReference type="InterPro" id="IPR002156">
    <property type="entry name" value="RNaseH_domain"/>
</dbReference>
<evidence type="ECO:0000259" key="1">
    <source>
        <dbReference type="Pfam" id="PF13456"/>
    </source>
</evidence>
<proteinExistence type="predicted"/>
<protein>
    <recommendedName>
        <fullName evidence="1">RNase H type-1 domain-containing protein</fullName>
    </recommendedName>
</protein>
<organism evidence="2 3">
    <name type="scientific">Hibiscus sabdariffa</name>
    <name type="common">roselle</name>
    <dbReference type="NCBI Taxonomy" id="183260"/>
    <lineage>
        <taxon>Eukaryota</taxon>
        <taxon>Viridiplantae</taxon>
        <taxon>Streptophyta</taxon>
        <taxon>Embryophyta</taxon>
        <taxon>Tracheophyta</taxon>
        <taxon>Spermatophyta</taxon>
        <taxon>Magnoliopsida</taxon>
        <taxon>eudicotyledons</taxon>
        <taxon>Gunneridae</taxon>
        <taxon>Pentapetalae</taxon>
        <taxon>rosids</taxon>
        <taxon>malvids</taxon>
        <taxon>Malvales</taxon>
        <taxon>Malvaceae</taxon>
        <taxon>Malvoideae</taxon>
        <taxon>Hibiscus</taxon>
    </lineage>
</organism>